<keyword evidence="2" id="KW-1185">Reference proteome</keyword>
<proteinExistence type="predicted"/>
<evidence type="ECO:0000313" key="3">
    <source>
        <dbReference type="WBParaSite" id="GPUH_0002414601-mRNA-1"/>
    </source>
</evidence>
<accession>A0A183ET25</accession>
<dbReference type="OrthoDB" id="5812172at2759"/>
<dbReference type="AlphaFoldDB" id="A0A183ET25"/>
<dbReference type="EMBL" id="UYRT01100117">
    <property type="protein sequence ID" value="VDN42414.1"/>
    <property type="molecule type" value="Genomic_DNA"/>
</dbReference>
<reference evidence="1 2" key="2">
    <citation type="submission" date="2018-11" db="EMBL/GenBank/DDBJ databases">
        <authorList>
            <consortium name="Pathogen Informatics"/>
        </authorList>
    </citation>
    <scope>NUCLEOTIDE SEQUENCE [LARGE SCALE GENOMIC DNA]</scope>
</reference>
<dbReference type="Proteomes" id="UP000271098">
    <property type="component" value="Unassembled WGS sequence"/>
</dbReference>
<name>A0A183ET25_9BILA</name>
<organism evidence="3">
    <name type="scientific">Gongylonema pulchrum</name>
    <dbReference type="NCBI Taxonomy" id="637853"/>
    <lineage>
        <taxon>Eukaryota</taxon>
        <taxon>Metazoa</taxon>
        <taxon>Ecdysozoa</taxon>
        <taxon>Nematoda</taxon>
        <taxon>Chromadorea</taxon>
        <taxon>Rhabditida</taxon>
        <taxon>Spirurina</taxon>
        <taxon>Spiruromorpha</taxon>
        <taxon>Spiruroidea</taxon>
        <taxon>Gongylonematidae</taxon>
        <taxon>Gongylonema</taxon>
    </lineage>
</organism>
<evidence type="ECO:0000313" key="2">
    <source>
        <dbReference type="Proteomes" id="UP000271098"/>
    </source>
</evidence>
<reference evidence="3" key="1">
    <citation type="submission" date="2016-06" db="UniProtKB">
        <authorList>
            <consortium name="WormBaseParasite"/>
        </authorList>
    </citation>
    <scope>IDENTIFICATION</scope>
</reference>
<dbReference type="WBParaSite" id="GPUH_0002414601-mRNA-1">
    <property type="protein sequence ID" value="GPUH_0002414601-mRNA-1"/>
    <property type="gene ID" value="GPUH_0002414601"/>
</dbReference>
<protein>
    <submittedName>
        <fullName evidence="3">CDT1 domain-containing protein</fullName>
    </submittedName>
</protein>
<sequence length="272" mass="32280">SNASTDVFRLCPGRKFRRDEIPYQTVKEIVGKHLDNLPPQKRRRILEDIKKRTSQGCSRRSSRADLSPMTRMQMLFAVDCGSDEEMPMPSASSKPTLSEARRLLLMDRHHLLPQLEDINEAQKIHLKFPKHLRKTVRMRTERRLAAETNTFHNIVCEEEHLPEEFRPVYDRLLSSGKSSLDCYHVIINTLHHYFMRVTWTDYVLNTMNEFISRHVMLDCDELTTKYDRRDRGADIHERLREYELLVLLEFHLIKEHPERVEETDVCFSLLHL</sequence>
<gene>
    <name evidence="1" type="ORF">GPUH_LOCUS24116</name>
</gene>
<evidence type="ECO:0000313" key="1">
    <source>
        <dbReference type="EMBL" id="VDN42414.1"/>
    </source>
</evidence>